<gene>
    <name evidence="2" type="ORF">F0562_031629</name>
</gene>
<dbReference type="Gene3D" id="3.90.550.50">
    <property type="match status" value="1"/>
</dbReference>
<proteinExistence type="predicted"/>
<dbReference type="Proteomes" id="UP000325577">
    <property type="component" value="Linkage Group LG18"/>
</dbReference>
<accession>A0A5J5AV73</accession>
<dbReference type="AlphaFoldDB" id="A0A5J5AV73"/>
<keyword evidence="1" id="KW-0812">Transmembrane</keyword>
<dbReference type="Pfam" id="PF04646">
    <property type="entry name" value="DUF604"/>
    <property type="match status" value="1"/>
</dbReference>
<evidence type="ECO:0000313" key="2">
    <source>
        <dbReference type="EMBL" id="KAA8534178.1"/>
    </source>
</evidence>
<evidence type="ECO:0000256" key="1">
    <source>
        <dbReference type="SAM" id="Phobius"/>
    </source>
</evidence>
<keyword evidence="3" id="KW-1185">Reference proteome</keyword>
<name>A0A5J5AV73_9ASTE</name>
<dbReference type="PANTHER" id="PTHR10811">
    <property type="entry name" value="FRINGE-RELATED"/>
    <property type="match status" value="1"/>
</dbReference>
<evidence type="ECO:0000313" key="3">
    <source>
        <dbReference type="Proteomes" id="UP000325577"/>
    </source>
</evidence>
<dbReference type="InterPro" id="IPR006740">
    <property type="entry name" value="DUF604"/>
</dbReference>
<organism evidence="2 3">
    <name type="scientific">Nyssa sinensis</name>
    <dbReference type="NCBI Taxonomy" id="561372"/>
    <lineage>
        <taxon>Eukaryota</taxon>
        <taxon>Viridiplantae</taxon>
        <taxon>Streptophyta</taxon>
        <taxon>Embryophyta</taxon>
        <taxon>Tracheophyta</taxon>
        <taxon>Spermatophyta</taxon>
        <taxon>Magnoliopsida</taxon>
        <taxon>eudicotyledons</taxon>
        <taxon>Gunneridae</taxon>
        <taxon>Pentapetalae</taxon>
        <taxon>asterids</taxon>
        <taxon>Cornales</taxon>
        <taxon>Nyssaceae</taxon>
        <taxon>Nyssa</taxon>
    </lineage>
</organism>
<dbReference type="FunFam" id="3.90.550.50:FF:000006">
    <property type="entry name" value="Fringe-related protein-like"/>
    <property type="match status" value="1"/>
</dbReference>
<dbReference type="EMBL" id="CM018041">
    <property type="protein sequence ID" value="KAA8534178.1"/>
    <property type="molecule type" value="Genomic_DNA"/>
</dbReference>
<keyword evidence="1" id="KW-1133">Transmembrane helix</keyword>
<sequence>MSSQVREQSHDLFKSFKFSLFRTDRITGFLITLLKGVLLIFLVNSVSLVVYSAFTTQTTWFRCPECPSPTRSIVQHCETFNVSGENIEPTNISHIVFGIGGSMNTWKDRRHYGELWWQPNITRGYVWLDEQPHSNAAWPQNSPPYRVSEDWTRFKFSSSRSGVRIARIVLESFRLRLPNVRWFVMGDDDTVFFTDNLVSVLAKYDHRQMYYIGGNSESVEQDVMHSYGMAFGGGGFAISYPLAAELVKVLDGCLDRYYTFYGSDQRIWACVNEIGVSLTEEQGFHQIDIRGDPYGLLAAHPVAPLVSLHHLDYVKPLFPSQNQLDSLRTLIQAYRADPARTLQQSFCYQPKHKWSVSISWGYTAQIYPWLLSASELAMPLQTFQTWRSWANGPFTFTTRWMSADPCEQPVVYFLDRVTVVGEGETLTSYKRHEFEAGKKCDRSTYAPVMSVHRIIVSAFTMDPWEWKMAPRRHCCDISKNLKNKEMHVRIRHCELSETITT</sequence>
<keyword evidence="1" id="KW-0472">Membrane</keyword>
<protein>
    <submittedName>
        <fullName evidence="2">Uncharacterized protein</fullName>
    </submittedName>
</protein>
<reference evidence="2 3" key="1">
    <citation type="submission" date="2019-09" db="EMBL/GenBank/DDBJ databases">
        <title>A chromosome-level genome assembly of the Chinese tupelo Nyssa sinensis.</title>
        <authorList>
            <person name="Yang X."/>
            <person name="Kang M."/>
            <person name="Yang Y."/>
            <person name="Xiong H."/>
            <person name="Wang M."/>
            <person name="Zhang Z."/>
            <person name="Wang Z."/>
            <person name="Wu H."/>
            <person name="Ma T."/>
            <person name="Liu J."/>
            <person name="Xi Z."/>
        </authorList>
    </citation>
    <scope>NUCLEOTIDE SEQUENCE [LARGE SCALE GENOMIC DNA]</scope>
    <source>
        <strain evidence="2">J267</strain>
        <tissue evidence="2">Leaf</tissue>
    </source>
</reference>
<dbReference type="OrthoDB" id="421979at2759"/>
<feature type="transmembrane region" description="Helical" evidence="1">
    <location>
        <begin position="26"/>
        <end position="54"/>
    </location>
</feature>